<organism evidence="1 2">
    <name type="scientific">Paramuricea clavata</name>
    <name type="common">Red gorgonian</name>
    <name type="synonym">Violescent sea-whip</name>
    <dbReference type="NCBI Taxonomy" id="317549"/>
    <lineage>
        <taxon>Eukaryota</taxon>
        <taxon>Metazoa</taxon>
        <taxon>Cnidaria</taxon>
        <taxon>Anthozoa</taxon>
        <taxon>Octocorallia</taxon>
        <taxon>Malacalcyonacea</taxon>
        <taxon>Plexauridae</taxon>
        <taxon>Paramuricea</taxon>
    </lineage>
</organism>
<gene>
    <name evidence="1" type="ORF">PACLA_8A018289</name>
</gene>
<sequence length="141" mass="15870">MNSEDKLHALLPFNISTIQRNNEIRHSLRLYLFRMSEILLILLDSDSSLTKDVPTNIDILIGVVRQDKETTNVWPSLKSCHSNVHDFAGGAFDDNEAAPQLPACRFTTTEYPIAQCAFDTPRSKVNLAEIKKLTEPNGSNR</sequence>
<protein>
    <submittedName>
        <fullName evidence="1">Uncharacterized protein</fullName>
    </submittedName>
</protein>
<dbReference type="EMBL" id="CACRXK020001689">
    <property type="protein sequence ID" value="CAB3990603.1"/>
    <property type="molecule type" value="Genomic_DNA"/>
</dbReference>
<name>A0A6S7GH50_PARCT</name>
<evidence type="ECO:0000313" key="2">
    <source>
        <dbReference type="Proteomes" id="UP001152795"/>
    </source>
</evidence>
<evidence type="ECO:0000313" key="1">
    <source>
        <dbReference type="EMBL" id="CAB3990603.1"/>
    </source>
</evidence>
<dbReference type="Proteomes" id="UP001152795">
    <property type="component" value="Unassembled WGS sequence"/>
</dbReference>
<proteinExistence type="predicted"/>
<dbReference type="AlphaFoldDB" id="A0A6S7GH50"/>
<keyword evidence="2" id="KW-1185">Reference proteome</keyword>
<comment type="caution">
    <text evidence="1">The sequence shown here is derived from an EMBL/GenBank/DDBJ whole genome shotgun (WGS) entry which is preliminary data.</text>
</comment>
<accession>A0A6S7GH50</accession>
<feature type="non-terminal residue" evidence="1">
    <location>
        <position position="1"/>
    </location>
</feature>
<reference evidence="1" key="1">
    <citation type="submission" date="2020-04" db="EMBL/GenBank/DDBJ databases">
        <authorList>
            <person name="Alioto T."/>
            <person name="Alioto T."/>
            <person name="Gomez Garrido J."/>
        </authorList>
    </citation>
    <scope>NUCLEOTIDE SEQUENCE</scope>
    <source>
        <strain evidence="1">A484AB</strain>
    </source>
</reference>